<evidence type="ECO:0000259" key="1">
    <source>
        <dbReference type="Pfam" id="PF01575"/>
    </source>
</evidence>
<accession>A0A1H9H951</accession>
<gene>
    <name evidence="2" type="ORF">SAMN04488092_10923</name>
</gene>
<name>A0A1H9H951_9RHOB</name>
<dbReference type="AlphaFoldDB" id="A0A1H9H951"/>
<keyword evidence="3" id="KW-1185">Reference proteome</keyword>
<reference evidence="2 3" key="1">
    <citation type="submission" date="2016-10" db="EMBL/GenBank/DDBJ databases">
        <authorList>
            <person name="de Groot N.N."/>
        </authorList>
    </citation>
    <scope>NUCLEOTIDE SEQUENCE [LARGE SCALE GENOMIC DNA]</scope>
    <source>
        <strain evidence="2 3">DSM 22007</strain>
    </source>
</reference>
<dbReference type="PANTHER" id="PTHR43437">
    <property type="entry name" value="HYDROXYACYL-THIOESTER DEHYDRATASE TYPE 2, MITOCHONDRIAL-RELATED"/>
    <property type="match status" value="1"/>
</dbReference>
<evidence type="ECO:0000313" key="2">
    <source>
        <dbReference type="EMBL" id="SEQ58852.1"/>
    </source>
</evidence>
<dbReference type="GO" id="GO:0019171">
    <property type="term" value="F:(3R)-hydroxyacyl-[acyl-carrier-protein] dehydratase activity"/>
    <property type="evidence" value="ECO:0007669"/>
    <property type="project" value="TreeGrafter"/>
</dbReference>
<protein>
    <submittedName>
        <fullName evidence="2">MaoC like domain-containing protein</fullName>
    </submittedName>
</protein>
<dbReference type="Proteomes" id="UP000198634">
    <property type="component" value="Unassembled WGS sequence"/>
</dbReference>
<dbReference type="InterPro" id="IPR029069">
    <property type="entry name" value="HotDog_dom_sf"/>
</dbReference>
<sequence length="131" mass="13895">MSNTSYPTELPSMTLRTSAATTQSYAELTGDFNPLHLDPAFAAKTPFGQPIAHGTMSLNLLIESVARISTPALTVQDVAIKFVAPTPVGEALRTKATLTDAATGQYEVSVTRSDGVNVLEGTMRLSRKEAP</sequence>
<dbReference type="RefSeq" id="WP_090270203.1">
    <property type="nucleotide sequence ID" value="NZ_FOEP01000009.1"/>
</dbReference>
<dbReference type="OrthoDB" id="9796589at2"/>
<dbReference type="InterPro" id="IPR002539">
    <property type="entry name" value="MaoC-like_dom"/>
</dbReference>
<evidence type="ECO:0000313" key="3">
    <source>
        <dbReference type="Proteomes" id="UP000198634"/>
    </source>
</evidence>
<dbReference type="STRING" id="657014.SAMN04488092_10923"/>
<dbReference type="Pfam" id="PF01575">
    <property type="entry name" value="MaoC_dehydratas"/>
    <property type="match status" value="1"/>
</dbReference>
<dbReference type="SUPFAM" id="SSF54637">
    <property type="entry name" value="Thioesterase/thiol ester dehydrase-isomerase"/>
    <property type="match status" value="1"/>
</dbReference>
<dbReference type="InterPro" id="IPR050965">
    <property type="entry name" value="UPF0336/Enoyl-CoA_hydratase"/>
</dbReference>
<dbReference type="EMBL" id="FOEP01000009">
    <property type="protein sequence ID" value="SEQ58852.1"/>
    <property type="molecule type" value="Genomic_DNA"/>
</dbReference>
<dbReference type="CDD" id="cd03441">
    <property type="entry name" value="R_hydratase_like"/>
    <property type="match status" value="1"/>
</dbReference>
<proteinExistence type="predicted"/>
<dbReference type="Gene3D" id="3.10.129.10">
    <property type="entry name" value="Hotdog Thioesterase"/>
    <property type="match status" value="1"/>
</dbReference>
<dbReference type="PANTHER" id="PTHR43437:SF3">
    <property type="entry name" value="HYDROXYACYL-THIOESTER DEHYDRATASE TYPE 2, MITOCHONDRIAL"/>
    <property type="match status" value="1"/>
</dbReference>
<feature type="domain" description="MaoC-like" evidence="1">
    <location>
        <begin position="15"/>
        <end position="116"/>
    </location>
</feature>
<dbReference type="GO" id="GO:0006633">
    <property type="term" value="P:fatty acid biosynthetic process"/>
    <property type="evidence" value="ECO:0007669"/>
    <property type="project" value="TreeGrafter"/>
</dbReference>
<organism evidence="2 3">
    <name type="scientific">Thalassovita taeanensis</name>
    <dbReference type="NCBI Taxonomy" id="657014"/>
    <lineage>
        <taxon>Bacteria</taxon>
        <taxon>Pseudomonadati</taxon>
        <taxon>Pseudomonadota</taxon>
        <taxon>Alphaproteobacteria</taxon>
        <taxon>Rhodobacterales</taxon>
        <taxon>Roseobacteraceae</taxon>
        <taxon>Thalassovita</taxon>
    </lineage>
</organism>